<keyword evidence="2" id="KW-0812">Transmembrane</keyword>
<feature type="transmembrane region" description="Helical" evidence="2">
    <location>
        <begin position="150"/>
        <end position="171"/>
    </location>
</feature>
<feature type="region of interest" description="Disordered" evidence="1">
    <location>
        <begin position="1"/>
        <end position="24"/>
    </location>
</feature>
<gene>
    <name evidence="3" type="ORF">PAC_19309</name>
</gene>
<proteinExistence type="predicted"/>
<evidence type="ECO:0000313" key="4">
    <source>
        <dbReference type="Proteomes" id="UP000184330"/>
    </source>
</evidence>
<feature type="compositionally biased region" description="Polar residues" evidence="1">
    <location>
        <begin position="11"/>
        <end position="24"/>
    </location>
</feature>
<protein>
    <submittedName>
        <fullName evidence="3">Uncharacterized protein</fullName>
    </submittedName>
</protein>
<dbReference type="STRING" id="576137.A0A1L7XWQ4"/>
<evidence type="ECO:0000256" key="1">
    <source>
        <dbReference type="SAM" id="MobiDB-lite"/>
    </source>
</evidence>
<dbReference type="EMBL" id="FJOG01000070">
    <property type="protein sequence ID" value="CZR69409.1"/>
    <property type="molecule type" value="Genomic_DNA"/>
</dbReference>
<name>A0A1L7XWQ4_9HELO</name>
<dbReference type="Proteomes" id="UP000184330">
    <property type="component" value="Unassembled WGS sequence"/>
</dbReference>
<dbReference type="InterPro" id="IPR021514">
    <property type="entry name" value="DUF3176"/>
</dbReference>
<evidence type="ECO:0000256" key="2">
    <source>
        <dbReference type="SAM" id="Phobius"/>
    </source>
</evidence>
<keyword evidence="4" id="KW-1185">Reference proteome</keyword>
<dbReference type="Pfam" id="PF11374">
    <property type="entry name" value="DUF3176"/>
    <property type="match status" value="1"/>
</dbReference>
<feature type="transmembrane region" description="Helical" evidence="2">
    <location>
        <begin position="496"/>
        <end position="520"/>
    </location>
</feature>
<accession>A0A1L7XWQ4</accession>
<evidence type="ECO:0000313" key="3">
    <source>
        <dbReference type="EMBL" id="CZR69409.1"/>
    </source>
</evidence>
<reference evidence="3 4" key="1">
    <citation type="submission" date="2016-03" db="EMBL/GenBank/DDBJ databases">
        <authorList>
            <person name="Ploux O."/>
        </authorList>
    </citation>
    <scope>NUCLEOTIDE SEQUENCE [LARGE SCALE GENOMIC DNA]</scope>
    <source>
        <strain evidence="3 4">UAMH 11012</strain>
    </source>
</reference>
<keyword evidence="2" id="KW-1133">Transmembrane helix</keyword>
<feature type="transmembrane region" description="Helical" evidence="2">
    <location>
        <begin position="92"/>
        <end position="119"/>
    </location>
</feature>
<organism evidence="3 4">
    <name type="scientific">Phialocephala subalpina</name>
    <dbReference type="NCBI Taxonomy" id="576137"/>
    <lineage>
        <taxon>Eukaryota</taxon>
        <taxon>Fungi</taxon>
        <taxon>Dikarya</taxon>
        <taxon>Ascomycota</taxon>
        <taxon>Pezizomycotina</taxon>
        <taxon>Leotiomycetes</taxon>
        <taxon>Helotiales</taxon>
        <taxon>Mollisiaceae</taxon>
        <taxon>Phialocephala</taxon>
        <taxon>Phialocephala fortinii species complex</taxon>
    </lineage>
</organism>
<keyword evidence="2" id="KW-0472">Membrane</keyword>
<feature type="transmembrane region" description="Helical" evidence="2">
    <location>
        <begin position="52"/>
        <end position="72"/>
    </location>
</feature>
<dbReference type="PANTHER" id="PTHR37576:SF2">
    <property type="entry name" value="DEFECT AT LOW TEMPERATURE PROTEIN 1"/>
    <property type="match status" value="1"/>
</dbReference>
<sequence length="583" mass="63875">MATPHMYPNKQDVTTASTEVPASDTASQKEGFFPWLEDEVHQNLTVKVLKRFPVLGAVGLVGSALTVLLSWLTLFFFNGHKVIEGHLPKPAAWLSIILSLNGILVHMAVAQGIAVTWWYRASREQATVADLHNVWATGSSVVSAITSWRVFNYVALATVFVATLPINGILLQNSITTELNYRNYTPAVTKFGIADKLPAGFSASLNPDGTVGMYQSAWQTEIPYVIAKVDGVFKSFNENTTCKGYCAAKLNGVGFEATCTNYTIPYSLPLDSETVNTTADSTMFSVEIGWNVSSPYTIYLNTLFKPTPDCSGEYMVRNCSLQMAKVPYQTQVEFNATGDGDNWWSLTEEINGAHHYNTYYPSEPTEVYTDIPVETNATTFGGIASALATYYDSSIVLHPDGNGTSLKVNGLYAQQIQPSYASYNDDGTPVALPNKCNTSFSLFGGYYFDPTDFMLDSIRTTLFYTSIHAADQDQVSVQEISRSVENVGVNEYHVLWRFWGASVAVTLSIVLFILPTYYGFWTLARKTTLSPFETARAFHAPVLKDAANDLDTPALLREVGGKKLHIDFAAGSSAGSPVEEKSG</sequence>
<dbReference type="OrthoDB" id="5357734at2759"/>
<dbReference type="AlphaFoldDB" id="A0A1L7XWQ4"/>
<dbReference type="PANTHER" id="PTHR37576">
    <property type="entry name" value="DEFECT AT LOW TEMPERATURE PROTEIN 1"/>
    <property type="match status" value="1"/>
</dbReference>